<reference evidence="4" key="2">
    <citation type="submission" date="2025-08" db="UniProtKB">
        <authorList>
            <consortium name="Ensembl"/>
        </authorList>
    </citation>
    <scope>IDENTIFICATION</scope>
    <source>
        <strain evidence="4">Glennie</strain>
    </source>
</reference>
<keyword evidence="5" id="KW-1185">Reference proteome</keyword>
<feature type="region of interest" description="Disordered" evidence="2">
    <location>
        <begin position="203"/>
        <end position="247"/>
    </location>
</feature>
<dbReference type="PROSITE" id="PS00028">
    <property type="entry name" value="ZINC_FINGER_C2H2_1"/>
    <property type="match status" value="2"/>
</dbReference>
<protein>
    <recommendedName>
        <fullName evidence="3">C2H2-type domain-containing protein</fullName>
    </recommendedName>
</protein>
<dbReference type="Ensembl" id="ENSOANT00000068128.1">
    <property type="protein sequence ID" value="ENSOANP00000042547.1"/>
    <property type="gene ID" value="ENSOANG00000013254.3"/>
</dbReference>
<dbReference type="InterPro" id="IPR039882">
    <property type="entry name" value="ZN414"/>
</dbReference>
<dbReference type="Gene3D" id="3.30.160.60">
    <property type="entry name" value="Classic Zinc Finger"/>
    <property type="match status" value="1"/>
</dbReference>
<feature type="compositionally biased region" description="Polar residues" evidence="2">
    <location>
        <begin position="82"/>
        <end position="95"/>
    </location>
</feature>
<dbReference type="InParanoid" id="A0A6I8NN77"/>
<feature type="region of interest" description="Disordered" evidence="2">
    <location>
        <begin position="82"/>
        <end position="101"/>
    </location>
</feature>
<dbReference type="Proteomes" id="UP000002279">
    <property type="component" value="Chromosome X1"/>
</dbReference>
<feature type="region of interest" description="Disordered" evidence="2">
    <location>
        <begin position="1"/>
        <end position="68"/>
    </location>
</feature>
<organism evidence="4 5">
    <name type="scientific">Ornithorhynchus anatinus</name>
    <name type="common">Duckbill platypus</name>
    <dbReference type="NCBI Taxonomy" id="9258"/>
    <lineage>
        <taxon>Eukaryota</taxon>
        <taxon>Metazoa</taxon>
        <taxon>Chordata</taxon>
        <taxon>Craniata</taxon>
        <taxon>Vertebrata</taxon>
        <taxon>Euteleostomi</taxon>
        <taxon>Mammalia</taxon>
        <taxon>Monotremata</taxon>
        <taxon>Ornithorhynchidae</taxon>
        <taxon>Ornithorhynchus</taxon>
    </lineage>
</organism>
<evidence type="ECO:0000256" key="2">
    <source>
        <dbReference type="SAM" id="MobiDB-lite"/>
    </source>
</evidence>
<sequence>MRTAGGSRSCWTWTPAQGLAGLREDQEEKPSPGSGGQAGPAPVPFPDLYTSSSRNQGPKLEKDQLAPTFPLGDCSSPCLSSGGRTNVVPSTSSSRHTQDLRLQKRRPLPGKQYPCSSYGCKLICSSSQELAHHLRSHYQPTQSMGGKLFHCSTLGCADTFPSMQELVTHMKVHYKPNRYFKCENCLLRFRTHRSLFKHLHVCSDPSRSPTAGPPPPALEKEPPEPEPSAGPSPEAAPLLSPLPLGPSHTQTFPLLEPSLFDPASLPRFPAQASSPMPGAFLPYLPPSPYSLPPGSGQQRLRPFLPAQALPISNAIWKKNQGVSGSPRRPPGGSEVLAGHSANSRIVWEHTRGRYTCMQCPFSTASRPAMTLHLEDHRKTPPPPARLDAHMDFGVGLAAFPSKLPAEMESSLYSQL</sequence>
<dbReference type="PROSITE" id="PS50157">
    <property type="entry name" value="ZINC_FINGER_C2H2_2"/>
    <property type="match status" value="1"/>
</dbReference>
<feature type="domain" description="C2H2-type" evidence="3">
    <location>
        <begin position="149"/>
        <end position="178"/>
    </location>
</feature>
<dbReference type="PANTHER" id="PTHR21695:SF0">
    <property type="entry name" value="ZINC FINGER PROTEIN 414"/>
    <property type="match status" value="1"/>
</dbReference>
<dbReference type="GeneTree" id="ENSGT00390000006876"/>
<dbReference type="Bgee" id="ENSOANG00000013254">
    <property type="expression patterns" value="Expressed in endometrium and 7 other cell types or tissues"/>
</dbReference>
<dbReference type="OMA" id="HIRDHEI"/>
<keyword evidence="1" id="KW-0862">Zinc</keyword>
<accession>A0A6I8NN77</accession>
<keyword evidence="1" id="KW-0479">Metal-binding</keyword>
<dbReference type="Pfam" id="PF15909">
    <property type="entry name" value="zf-C2H2_8"/>
    <property type="match status" value="1"/>
</dbReference>
<evidence type="ECO:0000313" key="4">
    <source>
        <dbReference type="Ensembl" id="ENSOANP00000042547.1"/>
    </source>
</evidence>
<name>A0A6I8NN77_ORNAN</name>
<evidence type="ECO:0000313" key="5">
    <source>
        <dbReference type="Proteomes" id="UP000002279"/>
    </source>
</evidence>
<feature type="compositionally biased region" description="Low complexity" evidence="2">
    <location>
        <begin position="231"/>
        <end position="247"/>
    </location>
</feature>
<dbReference type="PANTHER" id="PTHR21695">
    <property type="entry name" value="ZINC FINGER PROTEIN 414"/>
    <property type="match status" value="1"/>
</dbReference>
<keyword evidence="1" id="KW-0863">Zinc-finger</keyword>
<proteinExistence type="predicted"/>
<reference evidence="4" key="3">
    <citation type="submission" date="2025-09" db="UniProtKB">
        <authorList>
            <consortium name="Ensembl"/>
        </authorList>
    </citation>
    <scope>IDENTIFICATION</scope>
    <source>
        <strain evidence="4">Glennie</strain>
    </source>
</reference>
<dbReference type="AlphaFoldDB" id="A0A6I8NN77"/>
<evidence type="ECO:0000259" key="3">
    <source>
        <dbReference type="PROSITE" id="PS50157"/>
    </source>
</evidence>
<dbReference type="SMART" id="SM00355">
    <property type="entry name" value="ZnF_C2H2"/>
    <property type="match status" value="4"/>
</dbReference>
<dbReference type="InterPro" id="IPR031799">
    <property type="entry name" value="Znf-C2H2_ribbon"/>
</dbReference>
<dbReference type="InterPro" id="IPR013087">
    <property type="entry name" value="Znf_C2H2_type"/>
</dbReference>
<dbReference type="FunCoup" id="A0A6I8NN77">
    <property type="interactions" value="391"/>
</dbReference>
<dbReference type="GO" id="GO:0008270">
    <property type="term" value="F:zinc ion binding"/>
    <property type="evidence" value="ECO:0007669"/>
    <property type="project" value="UniProtKB-KW"/>
</dbReference>
<evidence type="ECO:0000256" key="1">
    <source>
        <dbReference type="PROSITE-ProRule" id="PRU00042"/>
    </source>
</evidence>
<reference evidence="4 5" key="1">
    <citation type="journal article" date="2008" name="Nature">
        <title>Genome analysis of the platypus reveals unique signatures of evolution.</title>
        <authorList>
            <person name="Warren W.C."/>
            <person name="Hillier L.W."/>
            <person name="Marshall Graves J.A."/>
            <person name="Birney E."/>
            <person name="Ponting C.P."/>
            <person name="Grutzner F."/>
            <person name="Belov K."/>
            <person name="Miller W."/>
            <person name="Clarke L."/>
            <person name="Chinwalla A.T."/>
            <person name="Yang S.P."/>
            <person name="Heger A."/>
            <person name="Locke D.P."/>
            <person name="Miethke P."/>
            <person name="Waters P.D."/>
            <person name="Veyrunes F."/>
            <person name="Fulton L."/>
            <person name="Fulton B."/>
            <person name="Graves T."/>
            <person name="Wallis J."/>
            <person name="Puente X.S."/>
            <person name="Lopez-Otin C."/>
            <person name="Ordonez G.R."/>
            <person name="Eichler E.E."/>
            <person name="Chen L."/>
            <person name="Cheng Z."/>
            <person name="Deakin J.E."/>
            <person name="Alsop A."/>
            <person name="Thompson K."/>
            <person name="Kirby P."/>
            <person name="Papenfuss A.T."/>
            <person name="Wakefield M.J."/>
            <person name="Olender T."/>
            <person name="Lancet D."/>
            <person name="Huttley G.A."/>
            <person name="Smit A.F."/>
            <person name="Pask A."/>
            <person name="Temple-Smith P."/>
            <person name="Batzer M.A."/>
            <person name="Walker J.A."/>
            <person name="Konkel M.K."/>
            <person name="Harris R.S."/>
            <person name="Whittington C.M."/>
            <person name="Wong E.S."/>
            <person name="Gemmell N.J."/>
            <person name="Buschiazzo E."/>
            <person name="Vargas Jentzsch I.M."/>
            <person name="Merkel A."/>
            <person name="Schmitz J."/>
            <person name="Zemann A."/>
            <person name="Churakov G."/>
            <person name="Kriegs J.O."/>
            <person name="Brosius J."/>
            <person name="Murchison E.P."/>
            <person name="Sachidanandam R."/>
            <person name="Smith C."/>
            <person name="Hannon G.J."/>
            <person name="Tsend-Ayush E."/>
            <person name="McMillan D."/>
            <person name="Attenborough R."/>
            <person name="Rens W."/>
            <person name="Ferguson-Smith M."/>
            <person name="Lefevre C.M."/>
            <person name="Sharp J.A."/>
            <person name="Nicholas K.R."/>
            <person name="Ray D.A."/>
            <person name="Kube M."/>
            <person name="Reinhardt R."/>
            <person name="Pringle T.H."/>
            <person name="Taylor J."/>
            <person name="Jones R.C."/>
            <person name="Nixon B."/>
            <person name="Dacheux J.L."/>
            <person name="Niwa H."/>
            <person name="Sekita Y."/>
            <person name="Huang X."/>
            <person name="Stark A."/>
            <person name="Kheradpour P."/>
            <person name="Kellis M."/>
            <person name="Flicek P."/>
            <person name="Chen Y."/>
            <person name="Webber C."/>
            <person name="Hardison R."/>
            <person name="Nelson J."/>
            <person name="Hallsworth-Pepin K."/>
            <person name="Delehaunty K."/>
            <person name="Markovic C."/>
            <person name="Minx P."/>
            <person name="Feng Y."/>
            <person name="Kremitzki C."/>
            <person name="Mitreva M."/>
            <person name="Glasscock J."/>
            <person name="Wylie T."/>
            <person name="Wohldmann P."/>
            <person name="Thiru P."/>
            <person name="Nhan M.N."/>
            <person name="Pohl C.S."/>
            <person name="Smith S.M."/>
            <person name="Hou S."/>
            <person name="Nefedov M."/>
            <person name="de Jong P.J."/>
            <person name="Renfree M.B."/>
            <person name="Mardis E.R."/>
            <person name="Wilson R.K."/>
        </authorList>
    </citation>
    <scope>NUCLEOTIDE SEQUENCE [LARGE SCALE GENOMIC DNA]</scope>
    <source>
        <strain evidence="4 5">Glennie</strain>
    </source>
</reference>